<dbReference type="EC" id="1.8.3.2" evidence="7"/>
<name>A0A1V0SKZ3_9VIRU</name>
<evidence type="ECO:0000256" key="5">
    <source>
        <dbReference type="ARBA" id="ARBA00023157"/>
    </source>
</evidence>
<dbReference type="InterPro" id="IPR036774">
    <property type="entry name" value="ERV/ALR_sulphydryl_oxid_sf"/>
</dbReference>
<evidence type="ECO:0000313" key="9">
    <source>
        <dbReference type="EMBL" id="ARF12383.1"/>
    </source>
</evidence>
<dbReference type="SUPFAM" id="SSF69000">
    <property type="entry name" value="FAD-dependent thiol oxidase"/>
    <property type="match status" value="1"/>
</dbReference>
<evidence type="ECO:0000256" key="6">
    <source>
        <dbReference type="ARBA" id="ARBA00048864"/>
    </source>
</evidence>
<evidence type="ECO:0000259" key="8">
    <source>
        <dbReference type="PROSITE" id="PS51324"/>
    </source>
</evidence>
<reference evidence="9" key="1">
    <citation type="journal article" date="2017" name="Science">
        <title>Giant viruses with an expanded complement of translation system components.</title>
        <authorList>
            <person name="Schulz F."/>
            <person name="Yutin N."/>
            <person name="Ivanova N.N."/>
            <person name="Ortega D.R."/>
            <person name="Lee T.K."/>
            <person name="Vierheilig J."/>
            <person name="Daims H."/>
            <person name="Horn M."/>
            <person name="Wagner M."/>
            <person name="Jensen G.J."/>
            <person name="Kyrpides N.C."/>
            <person name="Koonin E.V."/>
            <person name="Woyke T."/>
        </authorList>
    </citation>
    <scope>NUCLEOTIDE SEQUENCE</scope>
    <source>
        <strain evidence="9">KNV1</strain>
    </source>
</reference>
<dbReference type="PANTHER" id="PTHR12645">
    <property type="entry name" value="ALR/ERV"/>
    <property type="match status" value="1"/>
</dbReference>
<evidence type="ECO:0000256" key="4">
    <source>
        <dbReference type="ARBA" id="ARBA00023002"/>
    </source>
</evidence>
<keyword evidence="5" id="KW-1015">Disulfide bond</keyword>
<dbReference type="GO" id="GO:0050660">
    <property type="term" value="F:flavin adenine dinucleotide binding"/>
    <property type="evidence" value="ECO:0007669"/>
    <property type="project" value="TreeGrafter"/>
</dbReference>
<dbReference type="InterPro" id="IPR039799">
    <property type="entry name" value="ALR/ERV"/>
</dbReference>
<organism evidence="9">
    <name type="scientific">Klosneuvirus KNV1</name>
    <dbReference type="NCBI Taxonomy" id="1977640"/>
    <lineage>
        <taxon>Viruses</taxon>
        <taxon>Varidnaviria</taxon>
        <taxon>Bamfordvirae</taxon>
        <taxon>Nucleocytoviricota</taxon>
        <taxon>Megaviricetes</taxon>
        <taxon>Imitervirales</taxon>
        <taxon>Mimiviridae</taxon>
        <taxon>Klosneuvirinae</taxon>
        <taxon>Klosneuvirus</taxon>
    </lineage>
</organism>
<dbReference type="PANTHER" id="PTHR12645:SF0">
    <property type="entry name" value="FAD-LINKED SULFHYDRYL OXIDASE ALR"/>
    <property type="match status" value="1"/>
</dbReference>
<evidence type="ECO:0000256" key="2">
    <source>
        <dbReference type="ARBA" id="ARBA00022630"/>
    </source>
</evidence>
<sequence>MRPEVWGPHGWIFLHSVTMNYPDKPTKDDKKKIRNFFDALQYVLPCDSCSKHLQKHMKKHPLTDKELESKNNLIKWLMDIHNAANKAGGKKVLSHRDAYKEMRAWYE</sequence>
<evidence type="ECO:0000256" key="3">
    <source>
        <dbReference type="ARBA" id="ARBA00022827"/>
    </source>
</evidence>
<evidence type="ECO:0000256" key="1">
    <source>
        <dbReference type="ARBA" id="ARBA00001974"/>
    </source>
</evidence>
<protein>
    <recommendedName>
        <fullName evidence="7">Sulfhydryl oxidase</fullName>
        <ecNumber evidence="7">1.8.3.2</ecNumber>
    </recommendedName>
</protein>
<dbReference type="Pfam" id="PF04777">
    <property type="entry name" value="Evr1_Alr"/>
    <property type="match status" value="1"/>
</dbReference>
<comment type="cofactor">
    <cofactor evidence="1 7">
        <name>FAD</name>
        <dbReference type="ChEBI" id="CHEBI:57692"/>
    </cofactor>
</comment>
<dbReference type="Gene3D" id="1.20.120.310">
    <property type="entry name" value="ERV/ALR sulfhydryl oxidase domain"/>
    <property type="match status" value="1"/>
</dbReference>
<keyword evidence="4 7" id="KW-0560">Oxidoreductase</keyword>
<proteinExistence type="predicted"/>
<keyword evidence="2 7" id="KW-0285">Flavoprotein</keyword>
<dbReference type="PROSITE" id="PS51324">
    <property type="entry name" value="ERV_ALR"/>
    <property type="match status" value="1"/>
</dbReference>
<evidence type="ECO:0000256" key="7">
    <source>
        <dbReference type="RuleBase" id="RU371123"/>
    </source>
</evidence>
<dbReference type="EMBL" id="KY684112">
    <property type="protein sequence ID" value="ARF12383.1"/>
    <property type="molecule type" value="Genomic_DNA"/>
</dbReference>
<accession>A0A1V0SKZ3</accession>
<dbReference type="InterPro" id="IPR017905">
    <property type="entry name" value="ERV/ALR_sulphydryl_oxidase"/>
</dbReference>
<keyword evidence="3 7" id="KW-0274">FAD</keyword>
<comment type="catalytic activity">
    <reaction evidence="6 7">
        <text>2 R'C(R)SH + O2 = R'C(R)S-S(R)CR' + H2O2</text>
        <dbReference type="Rhea" id="RHEA:17357"/>
        <dbReference type="ChEBI" id="CHEBI:15379"/>
        <dbReference type="ChEBI" id="CHEBI:16240"/>
        <dbReference type="ChEBI" id="CHEBI:16520"/>
        <dbReference type="ChEBI" id="CHEBI:17412"/>
        <dbReference type="EC" id="1.8.3.2"/>
    </reaction>
</comment>
<dbReference type="GO" id="GO:0016971">
    <property type="term" value="F:flavin-dependent sulfhydryl oxidase activity"/>
    <property type="evidence" value="ECO:0007669"/>
    <property type="project" value="InterPro"/>
</dbReference>
<gene>
    <name evidence="9" type="ORF">Klosneuvirus_5_53</name>
</gene>
<feature type="domain" description="ERV/ALR sulfhydryl oxidase" evidence="8">
    <location>
        <begin position="1"/>
        <end position="105"/>
    </location>
</feature>